<dbReference type="InterPro" id="IPR016039">
    <property type="entry name" value="Thiolase-like"/>
</dbReference>
<keyword evidence="7" id="KW-1185">Reference proteome</keyword>
<gene>
    <name evidence="6 8" type="ORF">P152DRAFT_434911</name>
</gene>
<comment type="similarity">
    <text evidence="1">Belongs to the thiolase-like superfamily. Thiolase family.</text>
</comment>
<dbReference type="PANTHER" id="PTHR18919:SF139">
    <property type="entry name" value="THIOLASE-LIKE PROTEIN TYPE 1 ADDITIONAL C-TERMINAL DOMAIN-CONTAINING PROTEIN"/>
    <property type="match status" value="1"/>
</dbReference>
<dbReference type="Proteomes" id="UP000504638">
    <property type="component" value="Unplaced"/>
</dbReference>
<dbReference type="Pfam" id="PF18313">
    <property type="entry name" value="TLP1_add_C"/>
    <property type="match status" value="1"/>
</dbReference>
<evidence type="ECO:0000313" key="7">
    <source>
        <dbReference type="Proteomes" id="UP000504638"/>
    </source>
</evidence>
<evidence type="ECO:0000313" key="6">
    <source>
        <dbReference type="EMBL" id="KAF1812767.1"/>
    </source>
</evidence>
<dbReference type="InterPro" id="IPR040771">
    <property type="entry name" value="TLP1_add_C"/>
</dbReference>
<dbReference type="EMBL" id="ML975156">
    <property type="protein sequence ID" value="KAF1812767.1"/>
    <property type="molecule type" value="Genomic_DNA"/>
</dbReference>
<accession>A0A6G1G3T1</accession>
<proteinExistence type="inferred from homology"/>
<evidence type="ECO:0000256" key="1">
    <source>
        <dbReference type="ARBA" id="ARBA00010982"/>
    </source>
</evidence>
<dbReference type="GO" id="GO:0016746">
    <property type="term" value="F:acyltransferase activity"/>
    <property type="evidence" value="ECO:0007669"/>
    <property type="project" value="UniProtKB-KW"/>
</dbReference>
<organism evidence="6">
    <name type="scientific">Eremomyces bilateralis CBS 781.70</name>
    <dbReference type="NCBI Taxonomy" id="1392243"/>
    <lineage>
        <taxon>Eukaryota</taxon>
        <taxon>Fungi</taxon>
        <taxon>Dikarya</taxon>
        <taxon>Ascomycota</taxon>
        <taxon>Pezizomycotina</taxon>
        <taxon>Dothideomycetes</taxon>
        <taxon>Dothideomycetes incertae sedis</taxon>
        <taxon>Eremomycetales</taxon>
        <taxon>Eremomycetaceae</taxon>
        <taxon>Eremomyces</taxon>
    </lineage>
</organism>
<protein>
    <recommendedName>
        <fullName evidence="5">Thiolase-like protein type 1 additional C-terminal domain-containing protein</fullName>
    </recommendedName>
</protein>
<evidence type="ECO:0000256" key="3">
    <source>
        <dbReference type="ARBA" id="ARBA00023315"/>
    </source>
</evidence>
<dbReference type="SUPFAM" id="SSF53901">
    <property type="entry name" value="Thiolase-like"/>
    <property type="match status" value="1"/>
</dbReference>
<keyword evidence="2" id="KW-0808">Transferase</keyword>
<dbReference type="OrthoDB" id="435240at2759"/>
<evidence type="ECO:0000256" key="4">
    <source>
        <dbReference type="SAM" id="MobiDB-lite"/>
    </source>
</evidence>
<reference evidence="8" key="3">
    <citation type="submission" date="2025-04" db="UniProtKB">
        <authorList>
            <consortium name="RefSeq"/>
        </authorList>
    </citation>
    <scope>IDENTIFICATION</scope>
    <source>
        <strain evidence="8">CBS 781.70</strain>
    </source>
</reference>
<evidence type="ECO:0000259" key="5">
    <source>
        <dbReference type="Pfam" id="PF18313"/>
    </source>
</evidence>
<reference evidence="8" key="2">
    <citation type="submission" date="2020-04" db="EMBL/GenBank/DDBJ databases">
        <authorList>
            <consortium name="NCBI Genome Project"/>
        </authorList>
    </citation>
    <scope>NUCLEOTIDE SEQUENCE</scope>
    <source>
        <strain evidence="8">CBS 781.70</strain>
    </source>
</reference>
<reference evidence="6 8" key="1">
    <citation type="submission" date="2020-01" db="EMBL/GenBank/DDBJ databases">
        <authorList>
            <consortium name="DOE Joint Genome Institute"/>
            <person name="Haridas S."/>
            <person name="Albert R."/>
            <person name="Binder M."/>
            <person name="Bloem J."/>
            <person name="Labutti K."/>
            <person name="Salamov A."/>
            <person name="Andreopoulos B."/>
            <person name="Baker S.E."/>
            <person name="Barry K."/>
            <person name="Bills G."/>
            <person name="Bluhm B.H."/>
            <person name="Cannon C."/>
            <person name="Castanera R."/>
            <person name="Culley D.E."/>
            <person name="Daum C."/>
            <person name="Ezra D."/>
            <person name="Gonzalez J.B."/>
            <person name="Henrissat B."/>
            <person name="Kuo A."/>
            <person name="Liang C."/>
            <person name="Lipzen A."/>
            <person name="Lutzoni F."/>
            <person name="Magnuson J."/>
            <person name="Mondo S."/>
            <person name="Nolan M."/>
            <person name="Ohm R."/>
            <person name="Pangilinan J."/>
            <person name="Park H.-J."/>
            <person name="Ramirez L."/>
            <person name="Alfaro M."/>
            <person name="Sun H."/>
            <person name="Tritt A."/>
            <person name="Yoshinaga Y."/>
            <person name="Zwiers L.-H."/>
            <person name="Turgeon B.G."/>
            <person name="Goodwin S.B."/>
            <person name="Spatafora J.W."/>
            <person name="Crous P.W."/>
            <person name="Grigoriev I.V."/>
        </authorList>
    </citation>
    <scope>NUCLEOTIDE SEQUENCE</scope>
    <source>
        <strain evidence="6 8">CBS 781.70</strain>
    </source>
</reference>
<dbReference type="GeneID" id="54418075"/>
<sequence>MAQPALIPVIVGVGDIKNKKLTVEDAIEPMQLMRLATIRALEDTGLSSEASKQFLASVDSVSVVATWTWNYPDLPALLSEKLGISPSHKTLSPHGGNYPVSLIDEAARRVSLGQSQACIVTGGEALASVNACAAAKKSPPRWTPSDPKTKSVSTSKLPDTQQTPGSVHSIGLPIHIYPLYENGFRAKRRQTPEENNAESANLYAEFAQVAEQNPMAWNYGQPAKSAKEIGTVTKKNRLICSPYPLLMNAFNAVNLAGACLLTSTKFATEFGISEDKWIYPLGGAGAEDSENFWERLNYYSSPALSNALDAALRVCKLSKDDIEVFDFYSCFPIVPKLACHHLSLPIANSPKPVTFLGGLTSFGGAGNNYSMHSVIEMARELRKGARQYGLVLANGGILTKHNVLCLSRKPRKDGSRYPATNPLAQWKLEAVIPPIAEQADGKAILETYTVEFTREGKPTRGHIVGLLQGGRRFVAHHGDEGTLQQLASQTKEQVGRNGWVRAGGNGKNYFVFEEAGRL</sequence>
<feature type="compositionally biased region" description="Polar residues" evidence="4">
    <location>
        <begin position="150"/>
        <end position="166"/>
    </location>
</feature>
<dbReference type="PANTHER" id="PTHR18919">
    <property type="entry name" value="ACETYL-COA C-ACYLTRANSFERASE"/>
    <property type="match status" value="1"/>
</dbReference>
<dbReference type="Gene3D" id="3.40.47.10">
    <property type="match status" value="1"/>
</dbReference>
<evidence type="ECO:0000313" key="8">
    <source>
        <dbReference type="RefSeq" id="XP_033534398.1"/>
    </source>
</evidence>
<feature type="domain" description="Thiolase-like protein type 1 additional C-terminal" evidence="5">
    <location>
        <begin position="431"/>
        <end position="504"/>
    </location>
</feature>
<dbReference type="RefSeq" id="XP_033534398.1">
    <property type="nucleotide sequence ID" value="XM_033677505.1"/>
</dbReference>
<evidence type="ECO:0000256" key="2">
    <source>
        <dbReference type="ARBA" id="ARBA00022679"/>
    </source>
</evidence>
<dbReference type="AlphaFoldDB" id="A0A6G1G3T1"/>
<feature type="region of interest" description="Disordered" evidence="4">
    <location>
        <begin position="136"/>
        <end position="169"/>
    </location>
</feature>
<name>A0A6G1G3T1_9PEZI</name>
<dbReference type="Gene3D" id="2.40.50.840">
    <property type="match status" value="1"/>
</dbReference>
<keyword evidence="3" id="KW-0012">Acyltransferase</keyword>